<dbReference type="SUPFAM" id="SSF53335">
    <property type="entry name" value="S-adenosyl-L-methionine-dependent methyltransferases"/>
    <property type="match status" value="1"/>
</dbReference>
<evidence type="ECO:0000256" key="2">
    <source>
        <dbReference type="ARBA" id="ARBA00003015"/>
    </source>
</evidence>
<feature type="binding site" evidence="7">
    <location>
        <position position="34"/>
    </location>
    <ligand>
        <name>S-adenosyl-L-methionine</name>
        <dbReference type="ChEBI" id="CHEBI:59789"/>
    </ligand>
</feature>
<feature type="binding site" evidence="7">
    <location>
        <position position="143"/>
    </location>
    <ligand>
        <name>substrate</name>
    </ligand>
</feature>
<dbReference type="GO" id="GO:0043527">
    <property type="term" value="C:tRNA methyltransferase complex"/>
    <property type="evidence" value="ECO:0007669"/>
    <property type="project" value="TreeGrafter"/>
</dbReference>
<keyword evidence="4 7" id="KW-0808">Transferase</keyword>
<evidence type="ECO:0000256" key="7">
    <source>
        <dbReference type="HAMAP-Rule" id="MF_01057"/>
    </source>
</evidence>
<evidence type="ECO:0000256" key="3">
    <source>
        <dbReference type="ARBA" id="ARBA00022603"/>
    </source>
</evidence>
<gene>
    <name evidence="7" type="primary">trmB</name>
    <name evidence="8" type="ORF">C4B24_03800</name>
</gene>
<dbReference type="AlphaFoldDB" id="A0A4R0XJL0"/>
<feature type="binding site" evidence="7">
    <location>
        <position position="111"/>
    </location>
    <ligand>
        <name>substrate</name>
    </ligand>
</feature>
<feature type="binding site" evidence="7">
    <location>
        <begin position="181"/>
        <end position="184"/>
    </location>
    <ligand>
        <name>substrate</name>
    </ligand>
</feature>
<evidence type="ECO:0000256" key="4">
    <source>
        <dbReference type="ARBA" id="ARBA00022679"/>
    </source>
</evidence>
<sequence>MRLRNNPNAQNELDNSKYTIKKYPFNVDKNVVIELGMGKGEMITQLAKENKDKFFIGIEKFATVAHKAMKRAEKLELDNFLIIDKDIKDLPELINGEVDTIWLTFSDPWPKARHEKRRLTYKSFLDLYKEILTKDGVINLKSDNDKFFEYSLESMKEYGMDILAITRDFHSSEWIEGNVMTGYEKKWSESGKNINFLRAKFK</sequence>
<feature type="region of interest" description="Interaction with RNA" evidence="7">
    <location>
        <begin position="113"/>
        <end position="118"/>
    </location>
</feature>
<dbReference type="PANTHER" id="PTHR23417">
    <property type="entry name" value="3-DEOXY-D-MANNO-OCTULOSONIC-ACID TRANSFERASE/TRNA GUANINE-N 7 - -METHYLTRANSFERASE"/>
    <property type="match status" value="1"/>
</dbReference>
<dbReference type="OrthoDB" id="9802090at2"/>
<dbReference type="RefSeq" id="WP_131599437.1">
    <property type="nucleotide sequence ID" value="NZ_CBDBYK010000009.1"/>
</dbReference>
<keyword evidence="5 7" id="KW-0949">S-adenosyl-L-methionine</keyword>
<dbReference type="InterPro" id="IPR003358">
    <property type="entry name" value="tRNA_(Gua-N-7)_MeTrfase_Trmb"/>
</dbReference>
<feature type="binding site" evidence="7">
    <location>
        <position position="86"/>
    </location>
    <ligand>
        <name>S-adenosyl-L-methionine</name>
        <dbReference type="ChEBI" id="CHEBI:59789"/>
    </ligand>
</feature>
<feature type="binding site" evidence="7">
    <location>
        <position position="59"/>
    </location>
    <ligand>
        <name>S-adenosyl-L-methionine</name>
        <dbReference type="ChEBI" id="CHEBI:59789"/>
    </ligand>
</feature>
<dbReference type="Gene3D" id="3.40.50.150">
    <property type="entry name" value="Vaccinia Virus protein VP39"/>
    <property type="match status" value="1"/>
</dbReference>
<evidence type="ECO:0000313" key="9">
    <source>
        <dbReference type="Proteomes" id="UP000294192"/>
    </source>
</evidence>
<comment type="function">
    <text evidence="2 7">Catalyzes the formation of N(7)-methylguanine at position 46 (m7G46) in tRNA.</text>
</comment>
<evidence type="ECO:0000256" key="1">
    <source>
        <dbReference type="ARBA" id="ARBA00000142"/>
    </source>
</evidence>
<organism evidence="8 9">
    <name type="scientific">Mycoplasma marinum</name>
    <dbReference type="NCBI Taxonomy" id="1937190"/>
    <lineage>
        <taxon>Bacteria</taxon>
        <taxon>Bacillati</taxon>
        <taxon>Mycoplasmatota</taxon>
        <taxon>Mollicutes</taxon>
        <taxon>Mycoplasmataceae</taxon>
        <taxon>Mycoplasma</taxon>
    </lineage>
</organism>
<evidence type="ECO:0000256" key="6">
    <source>
        <dbReference type="ARBA" id="ARBA00022694"/>
    </source>
</evidence>
<keyword evidence="9" id="KW-1185">Reference proteome</keyword>
<proteinExistence type="inferred from homology"/>
<comment type="similarity">
    <text evidence="7">Belongs to the class I-like SAM-binding methyltransferase superfamily. TrmB family.</text>
</comment>
<dbReference type="PROSITE" id="PS51625">
    <property type="entry name" value="SAM_MT_TRMB"/>
    <property type="match status" value="1"/>
</dbReference>
<comment type="pathway">
    <text evidence="7">tRNA modification; N(7)-methylguanine-tRNA biosynthesis.</text>
</comment>
<dbReference type="InterPro" id="IPR055361">
    <property type="entry name" value="tRNA_methyltr_TrmB_bact"/>
</dbReference>
<keyword evidence="6 7" id="KW-0819">tRNA processing</keyword>
<dbReference type="GO" id="GO:0008176">
    <property type="term" value="F:tRNA (guanine(46)-N7)-methyltransferase activity"/>
    <property type="evidence" value="ECO:0007669"/>
    <property type="project" value="UniProtKB-UniRule"/>
</dbReference>
<comment type="caution">
    <text evidence="8">The sequence shown here is derived from an EMBL/GenBank/DDBJ whole genome shotgun (WGS) entry which is preliminary data.</text>
</comment>
<dbReference type="Pfam" id="PF02390">
    <property type="entry name" value="Methyltransf_4"/>
    <property type="match status" value="1"/>
</dbReference>
<reference evidence="8 9" key="1">
    <citation type="submission" date="2018-02" db="EMBL/GenBank/DDBJ databases">
        <title>Mycoplasma marinum and Mycoplasma todarodis sp. nov., moderately halophilic and psychrotolerant mycoplasmas isolated from cephalopods.</title>
        <authorList>
            <person name="Viver T."/>
        </authorList>
    </citation>
    <scope>NUCLEOTIDE SEQUENCE [LARGE SCALE GENOMIC DNA]</scope>
    <source>
        <strain evidence="8 9">PE</strain>
    </source>
</reference>
<dbReference type="EMBL" id="PSZO01000020">
    <property type="protein sequence ID" value="TCG10826.1"/>
    <property type="molecule type" value="Genomic_DNA"/>
</dbReference>
<dbReference type="InterPro" id="IPR029063">
    <property type="entry name" value="SAM-dependent_MTases_sf"/>
</dbReference>
<dbReference type="HAMAP" id="MF_01057">
    <property type="entry name" value="tRNA_methyltr_TrmB"/>
    <property type="match status" value="1"/>
</dbReference>
<dbReference type="EC" id="2.1.1.33" evidence="7"/>
<dbReference type="NCBIfam" id="TIGR00091">
    <property type="entry name" value="tRNA (guanosine(46)-N7)-methyltransferase TrmB"/>
    <property type="match status" value="1"/>
</dbReference>
<evidence type="ECO:0000256" key="5">
    <source>
        <dbReference type="ARBA" id="ARBA00022691"/>
    </source>
</evidence>
<dbReference type="PANTHER" id="PTHR23417:SF14">
    <property type="entry name" value="PENTACOTRIPEPTIDE-REPEAT REGION OF PRORP DOMAIN-CONTAINING PROTEIN"/>
    <property type="match status" value="1"/>
</dbReference>
<keyword evidence="3 7" id="KW-0489">Methyltransferase</keyword>
<dbReference type="UniPathway" id="UPA00989"/>
<feature type="binding site" evidence="7">
    <location>
        <position position="107"/>
    </location>
    <ligand>
        <name>S-adenosyl-L-methionine</name>
        <dbReference type="ChEBI" id="CHEBI:59789"/>
    </ligand>
</feature>
<comment type="catalytic activity">
    <reaction evidence="1 7">
        <text>guanosine(46) in tRNA + S-adenosyl-L-methionine = N(7)-methylguanosine(46) in tRNA + S-adenosyl-L-homocysteine</text>
        <dbReference type="Rhea" id="RHEA:42708"/>
        <dbReference type="Rhea" id="RHEA-COMP:10188"/>
        <dbReference type="Rhea" id="RHEA-COMP:10189"/>
        <dbReference type="ChEBI" id="CHEBI:57856"/>
        <dbReference type="ChEBI" id="CHEBI:59789"/>
        <dbReference type="ChEBI" id="CHEBI:74269"/>
        <dbReference type="ChEBI" id="CHEBI:74480"/>
        <dbReference type="EC" id="2.1.1.33"/>
    </reaction>
</comment>
<name>A0A4R0XJL0_9MOLU</name>
<protein>
    <recommendedName>
        <fullName evidence="7">tRNA (guanine-N(7)-)-methyltransferase</fullName>
        <ecNumber evidence="7">2.1.1.33</ecNumber>
    </recommendedName>
    <alternativeName>
        <fullName evidence="7">tRNA (guanine(46)-N(7))-methyltransferase</fullName>
    </alternativeName>
    <alternativeName>
        <fullName evidence="7">tRNA(m7G46)-methyltransferase</fullName>
    </alternativeName>
</protein>
<evidence type="ECO:0000313" key="8">
    <source>
        <dbReference type="EMBL" id="TCG10826.1"/>
    </source>
</evidence>
<dbReference type="Proteomes" id="UP000294192">
    <property type="component" value="Unassembled WGS sequence"/>
</dbReference>
<dbReference type="NCBIfam" id="NF001080">
    <property type="entry name" value="PRK00121.2-2"/>
    <property type="match status" value="1"/>
</dbReference>
<accession>A0A4R0XJL0</accession>